<evidence type="ECO:0000313" key="1">
    <source>
        <dbReference type="EMBL" id="GBN35980.1"/>
    </source>
</evidence>
<dbReference type="EMBL" id="BGPR01208469">
    <property type="protein sequence ID" value="GBN35998.1"/>
    <property type="molecule type" value="Genomic_DNA"/>
</dbReference>
<evidence type="ECO:0000313" key="5">
    <source>
        <dbReference type="Proteomes" id="UP000499080"/>
    </source>
</evidence>
<sequence>MSSLTQTVCFRRFSNSATSLCVSDDEDCPACEEALHSLETIDDDIDELDILFVKIKDPRYARKYGVKNLPSLTYFRKRFPAIYHGTFFK</sequence>
<evidence type="ECO:0000313" key="3">
    <source>
        <dbReference type="EMBL" id="GBN36152.1"/>
    </source>
</evidence>
<dbReference type="EMBL" id="BGPR01208533">
    <property type="protein sequence ID" value="GBN36152.1"/>
    <property type="molecule type" value="Genomic_DNA"/>
</dbReference>
<comment type="caution">
    <text evidence="1">The sequence shown here is derived from an EMBL/GenBank/DDBJ whole genome shotgun (WGS) entry which is preliminary data.</text>
</comment>
<accession>A0A4Y2NBG8</accession>
<protein>
    <recommendedName>
        <fullName evidence="6">Thioredoxin domain-containing protein</fullName>
    </recommendedName>
</protein>
<organism evidence="1 5">
    <name type="scientific">Araneus ventricosus</name>
    <name type="common">Orbweaver spider</name>
    <name type="synonym">Epeira ventricosa</name>
    <dbReference type="NCBI Taxonomy" id="182803"/>
    <lineage>
        <taxon>Eukaryota</taxon>
        <taxon>Metazoa</taxon>
        <taxon>Ecdysozoa</taxon>
        <taxon>Arthropoda</taxon>
        <taxon>Chelicerata</taxon>
        <taxon>Arachnida</taxon>
        <taxon>Araneae</taxon>
        <taxon>Araneomorphae</taxon>
        <taxon>Entelegynae</taxon>
        <taxon>Araneoidea</taxon>
        <taxon>Araneidae</taxon>
        <taxon>Araneus</taxon>
    </lineage>
</organism>
<gene>
    <name evidence="2" type="ORF">AVEN_117533_1</name>
    <name evidence="3" type="ORF">AVEN_36743_1</name>
    <name evidence="1" type="ORF">AVEN_65459_1</name>
    <name evidence="4" type="ORF">AVEN_75971_1</name>
</gene>
<proteinExistence type="predicted"/>
<dbReference type="OrthoDB" id="6425078at2759"/>
<dbReference type="EMBL" id="BGPR01208462">
    <property type="protein sequence ID" value="GBN35980.1"/>
    <property type="molecule type" value="Genomic_DNA"/>
</dbReference>
<keyword evidence="5" id="KW-1185">Reference proteome</keyword>
<dbReference type="PANTHER" id="PTHR19991:SF2">
    <property type="entry name" value="GH08893P"/>
    <property type="match status" value="1"/>
</dbReference>
<dbReference type="PANTHER" id="PTHR19991">
    <property type="entry name" value="L 2 01289"/>
    <property type="match status" value="1"/>
</dbReference>
<name>A0A4Y2NBG8_ARAVE</name>
<evidence type="ECO:0008006" key="6">
    <source>
        <dbReference type="Google" id="ProtNLM"/>
    </source>
</evidence>
<dbReference type="Gene3D" id="3.40.30.10">
    <property type="entry name" value="Glutaredoxin"/>
    <property type="match status" value="1"/>
</dbReference>
<dbReference type="AlphaFoldDB" id="A0A4Y2NBG8"/>
<dbReference type="SUPFAM" id="SSF52833">
    <property type="entry name" value="Thioredoxin-like"/>
    <property type="match status" value="1"/>
</dbReference>
<evidence type="ECO:0000313" key="4">
    <source>
        <dbReference type="EMBL" id="GBN36183.1"/>
    </source>
</evidence>
<dbReference type="EMBL" id="BGPR01208545">
    <property type="protein sequence ID" value="GBN36183.1"/>
    <property type="molecule type" value="Genomic_DNA"/>
</dbReference>
<reference evidence="1 5" key="1">
    <citation type="journal article" date="2019" name="Sci. Rep.">
        <title>Orb-weaving spider Araneus ventricosus genome elucidates the spidroin gene catalogue.</title>
        <authorList>
            <person name="Kono N."/>
            <person name="Nakamura H."/>
            <person name="Ohtoshi R."/>
            <person name="Moran D.A.P."/>
            <person name="Shinohara A."/>
            <person name="Yoshida Y."/>
            <person name="Fujiwara M."/>
            <person name="Mori M."/>
            <person name="Tomita M."/>
            <person name="Arakawa K."/>
        </authorList>
    </citation>
    <scope>NUCLEOTIDE SEQUENCE [LARGE SCALE GENOMIC DNA]</scope>
</reference>
<evidence type="ECO:0000313" key="2">
    <source>
        <dbReference type="EMBL" id="GBN35998.1"/>
    </source>
</evidence>
<dbReference type="InterPro" id="IPR036249">
    <property type="entry name" value="Thioredoxin-like_sf"/>
</dbReference>
<dbReference type="Proteomes" id="UP000499080">
    <property type="component" value="Unassembled WGS sequence"/>
</dbReference>